<proteinExistence type="predicted"/>
<dbReference type="AlphaFoldDB" id="A0AAP0KVH4"/>
<keyword evidence="2" id="KW-1185">Reference proteome</keyword>
<dbReference type="EMBL" id="JBBNAG010000002">
    <property type="protein sequence ID" value="KAK9157949.1"/>
    <property type="molecule type" value="Genomic_DNA"/>
</dbReference>
<evidence type="ECO:0000313" key="1">
    <source>
        <dbReference type="EMBL" id="KAK9157949.1"/>
    </source>
</evidence>
<gene>
    <name evidence="1" type="ORF">Scep_004523</name>
</gene>
<dbReference type="Proteomes" id="UP001419268">
    <property type="component" value="Unassembled WGS sequence"/>
</dbReference>
<reference evidence="1 2" key="1">
    <citation type="submission" date="2024-01" db="EMBL/GenBank/DDBJ databases">
        <title>Genome assemblies of Stephania.</title>
        <authorList>
            <person name="Yang L."/>
        </authorList>
    </citation>
    <scope>NUCLEOTIDE SEQUENCE [LARGE SCALE GENOMIC DNA]</scope>
    <source>
        <strain evidence="1">JXDWG</strain>
        <tissue evidence="1">Leaf</tissue>
    </source>
</reference>
<sequence length="65" mass="7364">MSLVPRRYRKTCLTPFQCLQVREELYLLSRLTTKAMSSLLQFARYISASIALKYTSGPISSSSLS</sequence>
<comment type="caution">
    <text evidence="1">The sequence shown here is derived from an EMBL/GenBank/DDBJ whole genome shotgun (WGS) entry which is preliminary data.</text>
</comment>
<organism evidence="1 2">
    <name type="scientific">Stephania cephalantha</name>
    <dbReference type="NCBI Taxonomy" id="152367"/>
    <lineage>
        <taxon>Eukaryota</taxon>
        <taxon>Viridiplantae</taxon>
        <taxon>Streptophyta</taxon>
        <taxon>Embryophyta</taxon>
        <taxon>Tracheophyta</taxon>
        <taxon>Spermatophyta</taxon>
        <taxon>Magnoliopsida</taxon>
        <taxon>Ranunculales</taxon>
        <taxon>Menispermaceae</taxon>
        <taxon>Menispermoideae</taxon>
        <taxon>Cissampelideae</taxon>
        <taxon>Stephania</taxon>
    </lineage>
</organism>
<accession>A0AAP0KVH4</accession>
<name>A0AAP0KVH4_9MAGN</name>
<evidence type="ECO:0000313" key="2">
    <source>
        <dbReference type="Proteomes" id="UP001419268"/>
    </source>
</evidence>
<protein>
    <submittedName>
        <fullName evidence="1">Uncharacterized protein</fullName>
    </submittedName>
</protein>